<evidence type="ECO:0000313" key="5">
    <source>
        <dbReference type="Proteomes" id="UP001589810"/>
    </source>
</evidence>
<dbReference type="InterPro" id="IPR036388">
    <property type="entry name" value="WH-like_DNA-bd_sf"/>
</dbReference>
<evidence type="ECO:0000256" key="2">
    <source>
        <dbReference type="ARBA" id="ARBA00022840"/>
    </source>
</evidence>
<reference evidence="4 5" key="1">
    <citation type="submission" date="2024-09" db="EMBL/GenBank/DDBJ databases">
        <authorList>
            <person name="Sun Q."/>
            <person name="Mori K."/>
        </authorList>
    </citation>
    <scope>NUCLEOTIDE SEQUENCE [LARGE SCALE GENOMIC DNA]</scope>
    <source>
        <strain evidence="4 5">TBRC 1432</strain>
    </source>
</reference>
<dbReference type="Pfam" id="PF13191">
    <property type="entry name" value="AAA_16"/>
    <property type="match status" value="1"/>
</dbReference>
<dbReference type="PRINTS" id="PR00038">
    <property type="entry name" value="HTHLUXR"/>
</dbReference>
<name>A0ABV6MPM5_9PSEU</name>
<proteinExistence type="predicted"/>
<organism evidence="4 5">
    <name type="scientific">Kutzneria chonburiensis</name>
    <dbReference type="NCBI Taxonomy" id="1483604"/>
    <lineage>
        <taxon>Bacteria</taxon>
        <taxon>Bacillati</taxon>
        <taxon>Actinomycetota</taxon>
        <taxon>Actinomycetes</taxon>
        <taxon>Pseudonocardiales</taxon>
        <taxon>Pseudonocardiaceae</taxon>
        <taxon>Kutzneria</taxon>
    </lineage>
</organism>
<keyword evidence="1" id="KW-0547">Nucleotide-binding</keyword>
<dbReference type="Gene3D" id="3.40.50.300">
    <property type="entry name" value="P-loop containing nucleotide triphosphate hydrolases"/>
    <property type="match status" value="1"/>
</dbReference>
<dbReference type="Proteomes" id="UP001589810">
    <property type="component" value="Unassembled WGS sequence"/>
</dbReference>
<protein>
    <submittedName>
        <fullName evidence="4">AAA family ATPase</fullName>
    </submittedName>
</protein>
<keyword evidence="5" id="KW-1185">Reference proteome</keyword>
<dbReference type="InterPro" id="IPR041664">
    <property type="entry name" value="AAA_16"/>
</dbReference>
<evidence type="ECO:0000256" key="1">
    <source>
        <dbReference type="ARBA" id="ARBA00022741"/>
    </source>
</evidence>
<dbReference type="SUPFAM" id="SSF46894">
    <property type="entry name" value="C-terminal effector domain of the bipartite response regulators"/>
    <property type="match status" value="1"/>
</dbReference>
<dbReference type="InterPro" id="IPR027417">
    <property type="entry name" value="P-loop_NTPase"/>
</dbReference>
<dbReference type="PROSITE" id="PS00622">
    <property type="entry name" value="HTH_LUXR_1"/>
    <property type="match status" value="1"/>
</dbReference>
<dbReference type="RefSeq" id="WP_379793947.1">
    <property type="nucleotide sequence ID" value="NZ_JBHLUD010000003.1"/>
</dbReference>
<keyword evidence="2" id="KW-0067">ATP-binding</keyword>
<feature type="domain" description="HTH luxR-type" evidence="3">
    <location>
        <begin position="799"/>
        <end position="864"/>
    </location>
</feature>
<dbReference type="PANTHER" id="PTHR16305:SF35">
    <property type="entry name" value="TRANSCRIPTIONAL ACTIVATOR DOMAIN"/>
    <property type="match status" value="1"/>
</dbReference>
<accession>A0ABV6MPM5</accession>
<sequence length="866" mass="94292">MESRLVGRERELGIITAAIDAVAANNGRMLLVSGQAGIGKSRLAISSLRLAKERGFTVLMGSASPLQAGLAYAPVVEALRRHLGTLPETESAELLAGLHDIAGLIADSRLSPAPPTGDPDLERTRMFEAVLRLVERITAERPAFIVVDDLHWADRGTIELLHYLGRGSRRRRLLLWCGYRSAEPGGPLAALAMTVRREEGVELALEPLSDKAVGELVGDLLGTPPRAEVLSRVTARAQGVPLFVTALVGGGEIPAGLPVIIRDVVLDRLQRLDDQARRLLELIAVAGTGSPRLLRSLWTEDGFDTVLRQLFQQGLIEELVDGPTLSYRVSHPLYAEVSYAELTVGQRRSLHATIAAALDRTDVLKAAPHYRDAGDLVDPVRACEVLGAAGKRALDVHDAREAVNYLSVALHHAESLDHAEMIPDLMDGLARALQASGRLDDAASIWDHAEAMALSEGNLLRQRVLGYYRSMLEAERGNVRTPMQPVQFESEDPPIGLMVHWLLAVRANDLDRVWSVLDRMIGLTEYQDTPEARVVAHFGASIAARVGGDYTAAHTQNQIAVEAAEQIDVESREQYGYAVKLQQPGLLVLRGDVPAALRATGNPGAHQVQFYLPGAVQYVIQIRSWVLYIAGDLPAALENADESVAEAERTGQDRLVGRARAARAFLLAENGNLARAEQDLKVVRECYDASHDDLVMVTDLAETAYALRTGAKVDDTVFMPLRPLGDHLVDTLRVAFAGYLAVARKDNAAALQVLGYLKAGGRTSPFLDALAQRQEELMAGEDDRAGERLGAMGATLSVPNRGTQPLSRREREIVRLVGQGLTNGQIAEQLFLSERTIETHLHNSYKKLRLSTRPALTRWALEHDGD</sequence>
<dbReference type="Gene3D" id="1.10.10.10">
    <property type="entry name" value="Winged helix-like DNA-binding domain superfamily/Winged helix DNA-binding domain"/>
    <property type="match status" value="1"/>
</dbReference>
<dbReference type="Pfam" id="PF00196">
    <property type="entry name" value="GerE"/>
    <property type="match status" value="1"/>
</dbReference>
<comment type="caution">
    <text evidence="4">The sequence shown here is derived from an EMBL/GenBank/DDBJ whole genome shotgun (WGS) entry which is preliminary data.</text>
</comment>
<dbReference type="CDD" id="cd06170">
    <property type="entry name" value="LuxR_C_like"/>
    <property type="match status" value="1"/>
</dbReference>
<dbReference type="PANTHER" id="PTHR16305">
    <property type="entry name" value="TESTICULAR SOLUBLE ADENYLYL CYCLASE"/>
    <property type="match status" value="1"/>
</dbReference>
<dbReference type="PROSITE" id="PS50043">
    <property type="entry name" value="HTH_LUXR_2"/>
    <property type="match status" value="1"/>
</dbReference>
<dbReference type="InterPro" id="IPR016032">
    <property type="entry name" value="Sig_transdc_resp-reg_C-effctor"/>
</dbReference>
<dbReference type="SUPFAM" id="SSF52540">
    <property type="entry name" value="P-loop containing nucleoside triphosphate hydrolases"/>
    <property type="match status" value="1"/>
</dbReference>
<dbReference type="SMART" id="SM00421">
    <property type="entry name" value="HTH_LUXR"/>
    <property type="match status" value="1"/>
</dbReference>
<dbReference type="InterPro" id="IPR000792">
    <property type="entry name" value="Tscrpt_reg_LuxR_C"/>
</dbReference>
<evidence type="ECO:0000313" key="4">
    <source>
        <dbReference type="EMBL" id="MFC0542102.1"/>
    </source>
</evidence>
<dbReference type="EMBL" id="JBHLUD010000003">
    <property type="protein sequence ID" value="MFC0542102.1"/>
    <property type="molecule type" value="Genomic_DNA"/>
</dbReference>
<evidence type="ECO:0000259" key="3">
    <source>
        <dbReference type="PROSITE" id="PS50043"/>
    </source>
</evidence>
<gene>
    <name evidence="4" type="ORF">ACFFH7_11465</name>
</gene>